<dbReference type="STRING" id="294747.C5MDR1"/>
<gene>
    <name evidence="1" type="ORF">CTRG_03813</name>
</gene>
<accession>C5MDR1</accession>
<protein>
    <submittedName>
        <fullName evidence="1">Uncharacterized protein</fullName>
    </submittedName>
</protein>
<evidence type="ECO:0000313" key="1">
    <source>
        <dbReference type="EMBL" id="EER32142.1"/>
    </source>
</evidence>
<dbReference type="RefSeq" id="XP_002549516.1">
    <property type="nucleotide sequence ID" value="XM_002549470.1"/>
</dbReference>
<dbReference type="GeneID" id="8301439"/>
<dbReference type="Proteomes" id="UP000002037">
    <property type="component" value="Unassembled WGS sequence"/>
</dbReference>
<dbReference type="AlphaFoldDB" id="C5MDR1"/>
<reference evidence="1 2" key="1">
    <citation type="journal article" date="2009" name="Nature">
        <title>Evolution of pathogenicity and sexual reproduction in eight Candida genomes.</title>
        <authorList>
            <person name="Butler G."/>
            <person name="Rasmussen M.D."/>
            <person name="Lin M.F."/>
            <person name="Santos M.A."/>
            <person name="Sakthikumar S."/>
            <person name="Munro C.A."/>
            <person name="Rheinbay E."/>
            <person name="Grabherr M."/>
            <person name="Forche A."/>
            <person name="Reedy J.L."/>
            <person name="Agrafioti I."/>
            <person name="Arnaud M.B."/>
            <person name="Bates S."/>
            <person name="Brown A.J."/>
            <person name="Brunke S."/>
            <person name="Costanzo M.C."/>
            <person name="Fitzpatrick D.A."/>
            <person name="de Groot P.W."/>
            <person name="Harris D."/>
            <person name="Hoyer L.L."/>
            <person name="Hube B."/>
            <person name="Klis F.M."/>
            <person name="Kodira C."/>
            <person name="Lennard N."/>
            <person name="Logue M.E."/>
            <person name="Martin R."/>
            <person name="Neiman A.M."/>
            <person name="Nikolaou E."/>
            <person name="Quail M.A."/>
            <person name="Quinn J."/>
            <person name="Santos M.C."/>
            <person name="Schmitzberger F.F."/>
            <person name="Sherlock G."/>
            <person name="Shah P."/>
            <person name="Silverstein K.A."/>
            <person name="Skrzypek M.S."/>
            <person name="Soll D."/>
            <person name="Staggs R."/>
            <person name="Stansfield I."/>
            <person name="Stumpf M.P."/>
            <person name="Sudbery P.E."/>
            <person name="Srikantha T."/>
            <person name="Zeng Q."/>
            <person name="Berman J."/>
            <person name="Berriman M."/>
            <person name="Heitman J."/>
            <person name="Gow N.A."/>
            <person name="Lorenz M.C."/>
            <person name="Birren B.W."/>
            <person name="Kellis M."/>
            <person name="Cuomo C.A."/>
        </authorList>
    </citation>
    <scope>NUCLEOTIDE SEQUENCE [LARGE SCALE GENOMIC DNA]</scope>
    <source>
        <strain evidence="2">ATCC MYA-3404 / T1</strain>
    </source>
</reference>
<dbReference type="EMBL" id="GG692399">
    <property type="protein sequence ID" value="EER32142.1"/>
    <property type="molecule type" value="Genomic_DNA"/>
</dbReference>
<dbReference type="PANTHER" id="PTHR12652">
    <property type="entry name" value="PEROXISOMAL BIOGENESIS FACTOR 11"/>
    <property type="match status" value="1"/>
</dbReference>
<proteinExistence type="predicted"/>
<dbReference type="PANTHER" id="PTHR12652:SF25">
    <property type="entry name" value="MICROBODY (PEROXISOME) PROLIFERATION PROTEIN PEROXIN 11C (EUROFUNG)"/>
    <property type="match status" value="1"/>
</dbReference>
<dbReference type="VEuPathDB" id="FungiDB:CTRG_03813"/>
<dbReference type="KEGG" id="ctp:CTRG_03813"/>
<evidence type="ECO:0000313" key="2">
    <source>
        <dbReference type="Proteomes" id="UP000002037"/>
    </source>
</evidence>
<organism evidence="1 2">
    <name type="scientific">Candida tropicalis (strain ATCC MYA-3404 / T1)</name>
    <name type="common">Yeast</name>
    <dbReference type="NCBI Taxonomy" id="294747"/>
    <lineage>
        <taxon>Eukaryota</taxon>
        <taxon>Fungi</taxon>
        <taxon>Dikarya</taxon>
        <taxon>Ascomycota</taxon>
        <taxon>Saccharomycotina</taxon>
        <taxon>Pichiomycetes</taxon>
        <taxon>Debaryomycetaceae</taxon>
        <taxon>Candida/Lodderomyces clade</taxon>
        <taxon>Candida</taxon>
    </lineage>
</organism>
<name>C5MDR1_CANTT</name>
<sequence length="322" mass="37762">MNISGISKISTPMKKLPTNSTTLITHLPINFLLKIQRLLKKSILSRKFYQEINDKVLSNSSTVDTNLYFICYFSLLISSILNNKYKILFFLKNQWFKLTQLINSSSLNDKNNEFTNDEKSNNSRKSIIQKVLNPSKPIYIEGKPSKLAYNLKKINSYLADIRIFNRLTDSIKYMPWVIDEYHSFKSSSTTTTIPKFDRFINFLQSINCVVLELLENAGWLTDHDFISTNDNPWWSFETYIWCCRVWGVYLLIEIIELIRRTPINKWSNKSWQINLFKNVIQIPLVLHWSLREGCLSPFWVGVCGSGASWWNFKDMWSSIDLS</sequence>
<dbReference type="OrthoDB" id="10005898at2759"/>
<dbReference type="eggNOG" id="ENOG502S1P2">
    <property type="taxonomic scope" value="Eukaryota"/>
</dbReference>
<dbReference type="HOGENOM" id="CLU_082765_0_0_1"/>
<keyword evidence="2" id="KW-1185">Reference proteome</keyword>